<protein>
    <submittedName>
        <fullName evidence="2">Uncharacterized protein</fullName>
    </submittedName>
</protein>
<evidence type="ECO:0000256" key="1">
    <source>
        <dbReference type="SAM" id="MobiDB-lite"/>
    </source>
</evidence>
<proteinExistence type="predicted"/>
<evidence type="ECO:0000313" key="2">
    <source>
        <dbReference type="EMBL" id="KAA1076267.1"/>
    </source>
</evidence>
<dbReference type="EMBL" id="VSWC01000092">
    <property type="protein sequence ID" value="KAA1091640.1"/>
    <property type="molecule type" value="Genomic_DNA"/>
</dbReference>
<feature type="region of interest" description="Disordered" evidence="1">
    <location>
        <begin position="24"/>
        <end position="50"/>
    </location>
</feature>
<organism evidence="2 5">
    <name type="scientific">Puccinia graminis f. sp. tritici</name>
    <dbReference type="NCBI Taxonomy" id="56615"/>
    <lineage>
        <taxon>Eukaryota</taxon>
        <taxon>Fungi</taxon>
        <taxon>Dikarya</taxon>
        <taxon>Basidiomycota</taxon>
        <taxon>Pucciniomycotina</taxon>
        <taxon>Pucciniomycetes</taxon>
        <taxon>Pucciniales</taxon>
        <taxon>Pucciniaceae</taxon>
        <taxon>Puccinia</taxon>
    </lineage>
</organism>
<comment type="caution">
    <text evidence="2">The sequence shown here is derived from an EMBL/GenBank/DDBJ whole genome shotgun (WGS) entry which is preliminary data.</text>
</comment>
<keyword evidence="4" id="KW-1185">Reference proteome</keyword>
<accession>A0A5B0MGD7</accession>
<sequence>MVLPEVGLNVLLVARLHNADRSLQGSSIEHSTQKQTAITISSPTKPCRAE</sequence>
<evidence type="ECO:0000313" key="5">
    <source>
        <dbReference type="Proteomes" id="UP000325313"/>
    </source>
</evidence>
<dbReference type="Proteomes" id="UP000325313">
    <property type="component" value="Unassembled WGS sequence"/>
</dbReference>
<gene>
    <name evidence="3" type="ORF">PGT21_036454</name>
    <name evidence="2" type="ORF">PGTUg99_037594</name>
</gene>
<evidence type="ECO:0000313" key="3">
    <source>
        <dbReference type="EMBL" id="KAA1091640.1"/>
    </source>
</evidence>
<dbReference type="EMBL" id="VDEP01000471">
    <property type="protein sequence ID" value="KAA1076267.1"/>
    <property type="molecule type" value="Genomic_DNA"/>
</dbReference>
<name>A0A5B0MGD7_PUCGR</name>
<dbReference type="AlphaFoldDB" id="A0A5B0MGD7"/>
<reference evidence="4 5" key="1">
    <citation type="submission" date="2019-05" db="EMBL/GenBank/DDBJ databases">
        <title>Emergence of the Ug99 lineage of the wheat stem rust pathogen through somatic hybridization.</title>
        <authorList>
            <person name="Li F."/>
            <person name="Upadhyaya N.M."/>
            <person name="Sperschneider J."/>
            <person name="Matny O."/>
            <person name="Nguyen-Phuc H."/>
            <person name="Mago R."/>
            <person name="Raley C."/>
            <person name="Miller M.E."/>
            <person name="Silverstein K.A.T."/>
            <person name="Henningsen E."/>
            <person name="Hirsch C.D."/>
            <person name="Visser B."/>
            <person name="Pretorius Z.A."/>
            <person name="Steffenson B.J."/>
            <person name="Schwessinger B."/>
            <person name="Dodds P.N."/>
            <person name="Figueroa M."/>
        </authorList>
    </citation>
    <scope>NUCLEOTIDE SEQUENCE [LARGE SCALE GENOMIC DNA]</scope>
    <source>
        <strain evidence="3">21-0</strain>
        <strain evidence="2 5">Ug99</strain>
    </source>
</reference>
<dbReference type="Proteomes" id="UP000324748">
    <property type="component" value="Unassembled WGS sequence"/>
</dbReference>
<feature type="compositionally biased region" description="Polar residues" evidence="1">
    <location>
        <begin position="24"/>
        <end position="44"/>
    </location>
</feature>
<evidence type="ECO:0000313" key="4">
    <source>
        <dbReference type="Proteomes" id="UP000324748"/>
    </source>
</evidence>